<sequence>MVVKRLFSPLLKLALALAVIFSFDLVRSDQEPVLAVDQDIHSITVDTVLQEDGSAKITEYWDITTHEGTEIYKPLVLTDAQELSDYQVSMDGQPFSPIKNWDVDASFNAKAYQFGRNENSELNWGISDYGRHTYQVSYRISNFVMQTATNQMIYWRFISDNLADSPENIRMTIASEKEDFNLEYNRVWGFGFRGQVHIEDGKVVAESKESLPSSGSGILLVRIPQGTYPTQWTSDKAFDDYVKEAFEGSDYNWEDYDSNAAVEDITSMPGEGMPKLIKWGLVGLGGLGVVGILAGEFQYIKRKRALKKWYPSIKQRSQELDGQYYRDLPADNIYSDYFILDQLAIDDLDSNYLTGTILYLVKEGGLKLGGETGLFKDNHYFMVNSAYQAPDLDPIKDWWRIFNEVADDKGQFSEKDFKKYCQSRTDRLKGVSISYRSYSKNYLLGGDFIQSQTYAKAKEDQDQRYLADSQVTYPFTDKGHQLRDNWVKFYNYLKDFSLLNERGAQEVALWDRLLIYAAVLGIAAEVAKEFANLYPDFEKQSVYSGTGDINFWQYYYIANVMNRSYTQSIAPEMTSAMSSGGGGFSSFGGGGGAFGGGGGGGAR</sequence>
<dbReference type="InterPro" id="IPR018702">
    <property type="entry name" value="DUF2207"/>
</dbReference>
<feature type="domain" description="DUF2207" evidence="2">
    <location>
        <begin position="40"/>
        <end position="178"/>
    </location>
</feature>
<dbReference type="InterPro" id="IPR048389">
    <property type="entry name" value="YciQ-like_C"/>
</dbReference>
<evidence type="ECO:0000259" key="2">
    <source>
        <dbReference type="Pfam" id="PF09972"/>
    </source>
</evidence>
<evidence type="ECO:0000256" key="1">
    <source>
        <dbReference type="SAM" id="SignalP"/>
    </source>
</evidence>
<keyword evidence="1" id="KW-0732">Signal</keyword>
<proteinExistence type="predicted"/>
<dbReference type="GeneID" id="35767946"/>
<dbReference type="KEGG" id="aun:AWM73_05690"/>
<dbReference type="Pfam" id="PF09972">
    <property type="entry name" value="DUF2207"/>
    <property type="match status" value="1"/>
</dbReference>
<protein>
    <submittedName>
        <fullName evidence="4">DUF2207 domain-containing protein</fullName>
    </submittedName>
</protein>
<dbReference type="Proteomes" id="UP000594771">
    <property type="component" value="Chromosome"/>
</dbReference>
<dbReference type="RefSeq" id="WP_060778471.1">
    <property type="nucleotide sequence ID" value="NZ_CAJHLF010000005.1"/>
</dbReference>
<dbReference type="EMBL" id="CP065662">
    <property type="protein sequence ID" value="QPS02298.1"/>
    <property type="molecule type" value="Genomic_DNA"/>
</dbReference>
<feature type="domain" description="Predicted membrane protein YciQ-like C-terminal" evidence="3">
    <location>
        <begin position="475"/>
        <end position="530"/>
    </location>
</feature>
<evidence type="ECO:0000313" key="5">
    <source>
        <dbReference type="Proteomes" id="UP000594771"/>
    </source>
</evidence>
<reference evidence="4 5" key="1">
    <citation type="submission" date="2020-12" db="EMBL/GenBank/DDBJ databases">
        <title>FDA dAtabase for Regulatory Grade micrObial Sequences (FDA-ARGOS): Supporting development and validation of Infectious Disease Dx tests.</title>
        <authorList>
            <person name="Sproer C."/>
            <person name="Gronow S."/>
            <person name="Severitt S."/>
            <person name="Schroder I."/>
            <person name="Tallon L."/>
            <person name="Sadzewicz L."/>
            <person name="Zhao X."/>
            <person name="Boylan J."/>
            <person name="Ott S."/>
            <person name="Bowen H."/>
            <person name="Vavikolanu K."/>
            <person name="Mehta A."/>
            <person name="Aluvathingal J."/>
            <person name="Nadendla S."/>
            <person name="Lowell S."/>
            <person name="Myers T."/>
            <person name="Yan Y."/>
            <person name="Sichtig H."/>
        </authorList>
    </citation>
    <scope>NUCLEOTIDE SEQUENCE [LARGE SCALE GENOMIC DNA]</scope>
    <source>
        <strain evidence="4 5">FDAARGOS_911</strain>
    </source>
</reference>
<feature type="chain" id="PRO_5038441546" evidence="1">
    <location>
        <begin position="29"/>
        <end position="603"/>
    </location>
</feature>
<gene>
    <name evidence="4" type="ORF">I6G68_04350</name>
</gene>
<organism evidence="4 5">
    <name type="scientific">Aerococcus urinae</name>
    <dbReference type="NCBI Taxonomy" id="1376"/>
    <lineage>
        <taxon>Bacteria</taxon>
        <taxon>Bacillati</taxon>
        <taxon>Bacillota</taxon>
        <taxon>Bacilli</taxon>
        <taxon>Lactobacillales</taxon>
        <taxon>Aerococcaceae</taxon>
        <taxon>Aerococcus</taxon>
    </lineage>
</organism>
<dbReference type="Pfam" id="PF20990">
    <property type="entry name" value="DUF2207_C"/>
    <property type="match status" value="1"/>
</dbReference>
<accession>A0A0X8FET7</accession>
<evidence type="ECO:0000313" key="4">
    <source>
        <dbReference type="EMBL" id="QPS02298.1"/>
    </source>
</evidence>
<evidence type="ECO:0000259" key="3">
    <source>
        <dbReference type="Pfam" id="PF20990"/>
    </source>
</evidence>
<dbReference type="OrthoDB" id="46834at2"/>
<name>A0A0X8FET7_9LACT</name>
<feature type="signal peptide" evidence="1">
    <location>
        <begin position="1"/>
        <end position="28"/>
    </location>
</feature>
<dbReference type="AlphaFoldDB" id="A0A0X8FET7"/>